<dbReference type="Proteomes" id="UP000016638">
    <property type="component" value="Unassembled WGS sequence"/>
</dbReference>
<reference evidence="1 2" key="1">
    <citation type="submission" date="2013-08" db="EMBL/GenBank/DDBJ databases">
        <authorList>
            <person name="Durkin A.S."/>
            <person name="Haft D.R."/>
            <person name="McCorrison J."/>
            <person name="Torralba M."/>
            <person name="Gillis M."/>
            <person name="Haft D.H."/>
            <person name="Methe B."/>
            <person name="Sutton G."/>
            <person name="Nelson K.E."/>
        </authorList>
    </citation>
    <scope>NUCLEOTIDE SEQUENCE [LARGE SCALE GENOMIC DNA]</scope>
    <source>
        <strain evidence="1 2">F0195</strain>
    </source>
</reference>
<keyword evidence="1" id="KW-0121">Carboxypeptidase</keyword>
<sequence>MQVARFRPMDLYAFRSEPSRATKSSGTCQDMLHALSWVRHSCLIWPRIRQLDRDGNGWTHAPSARQGRRRMRLETVDDYLAGIERTAAGFGLDIRRVRIGTSSQGREVVAYAIDGLPRKLLILGFPHPNEPLSQVVILHLLERAALMTGTGRDTWWLVPVWDVDGAHMNELWWSQPNGLTLTGMVEGWFRAATRYQVEWDFPLSYNDYEHETVLPETAAVARLIDRIHPDGLISLHNGTVGAAYAYAGGPDASLALAIAGVLADSGLEVLRHTPVPYCNSLAKGVFSLPLAEHEIDFLKSAGDFGSDYTNGAASFEYMGKSCRSLVLELPLFSLDAALVPGTPDEFAVRLKILWSHFEDDLCTVFPRKNAGTTTDLLLSSPREFWERRTSDSAYVHSVCNQMQEWPRDEAVDRYFGLVFSIATQYAQMARALGREIGGSAQCFAELAHLAPAVSTIGTSDVERVADGIIRAFVGEQI</sequence>
<dbReference type="PATRIC" id="fig|1125712.3.peg.203"/>
<dbReference type="SUPFAM" id="SSF53187">
    <property type="entry name" value="Zn-dependent exopeptidases"/>
    <property type="match status" value="1"/>
</dbReference>
<dbReference type="eggNOG" id="COG2866">
    <property type="taxonomic scope" value="Bacteria"/>
</dbReference>
<comment type="caution">
    <text evidence="1">The sequence shown here is derived from an EMBL/GenBank/DDBJ whole genome shotgun (WGS) entry which is preliminary data.</text>
</comment>
<dbReference type="STRING" id="1125712.HMPREF1316_1150"/>
<keyword evidence="2" id="KW-1185">Reference proteome</keyword>
<evidence type="ECO:0000313" key="2">
    <source>
        <dbReference type="Proteomes" id="UP000016638"/>
    </source>
</evidence>
<dbReference type="AlphaFoldDB" id="U2V5T5"/>
<gene>
    <name evidence="1" type="ORF">HMPREF1316_1150</name>
</gene>
<dbReference type="GO" id="GO:0004180">
    <property type="term" value="F:carboxypeptidase activity"/>
    <property type="evidence" value="ECO:0007669"/>
    <property type="project" value="UniProtKB-KW"/>
</dbReference>
<organism evidence="1 2">
    <name type="scientific">Olsenella profusa F0195</name>
    <dbReference type="NCBI Taxonomy" id="1125712"/>
    <lineage>
        <taxon>Bacteria</taxon>
        <taxon>Bacillati</taxon>
        <taxon>Actinomycetota</taxon>
        <taxon>Coriobacteriia</taxon>
        <taxon>Coriobacteriales</taxon>
        <taxon>Atopobiaceae</taxon>
        <taxon>Olsenella</taxon>
    </lineage>
</organism>
<name>U2V5T5_9ACTN</name>
<accession>U2V5T5</accession>
<dbReference type="EMBL" id="AWEZ01000006">
    <property type="protein sequence ID" value="ERL10702.1"/>
    <property type="molecule type" value="Genomic_DNA"/>
</dbReference>
<dbReference type="Gene3D" id="3.40.630.10">
    <property type="entry name" value="Zn peptidases"/>
    <property type="match status" value="1"/>
</dbReference>
<keyword evidence="1" id="KW-0645">Protease</keyword>
<keyword evidence="1" id="KW-0378">Hydrolase</keyword>
<proteinExistence type="predicted"/>
<evidence type="ECO:0000313" key="1">
    <source>
        <dbReference type="EMBL" id="ERL10702.1"/>
    </source>
</evidence>
<protein>
    <submittedName>
        <fullName evidence="1">Zinc carboxypeptidase</fullName>
    </submittedName>
</protein>